<reference evidence="1" key="3">
    <citation type="submission" date="2018-07" db="EMBL/GenBank/DDBJ databases">
        <title>WGS assembly of Glycine max.</title>
        <authorList>
            <person name="Schmutz J."/>
            <person name="Cannon S."/>
            <person name="Schlueter J."/>
            <person name="Ma J."/>
            <person name="Mitros T."/>
            <person name="Nelson W."/>
            <person name="Hyten D."/>
            <person name="Song Q."/>
            <person name="Thelen J."/>
            <person name="Cheng J."/>
            <person name="Xu D."/>
            <person name="Hellsten U."/>
            <person name="May G."/>
            <person name="Yu Y."/>
            <person name="Sakurai T."/>
            <person name="Umezawa T."/>
            <person name="Bhattacharyya M."/>
            <person name="Sandhu D."/>
            <person name="Valliyodan B."/>
            <person name="Lindquist E."/>
            <person name="Peto M."/>
            <person name="Grant D."/>
            <person name="Shu S."/>
            <person name="Goodstein D."/>
            <person name="Barry K."/>
            <person name="Futrell-Griggs M."/>
            <person name="Abernathy B."/>
            <person name="Du J."/>
            <person name="Tian Z."/>
            <person name="Zhu L."/>
            <person name="Gill N."/>
            <person name="Joshi T."/>
            <person name="Libault M."/>
            <person name="Sethuraman A."/>
            <person name="Zhang X."/>
            <person name="Shinozaki K."/>
            <person name="Nguyen H."/>
            <person name="Wing R."/>
            <person name="Cregan P."/>
            <person name="Specht J."/>
            <person name="Grimwood J."/>
            <person name="Rokhsar D."/>
            <person name="Stacey G."/>
            <person name="Shoemaker R."/>
            <person name="Jackson S."/>
        </authorList>
    </citation>
    <scope>NUCLEOTIDE SEQUENCE</scope>
    <source>
        <tissue evidence="1">Callus</tissue>
    </source>
</reference>
<evidence type="ECO:0000313" key="3">
    <source>
        <dbReference type="Proteomes" id="UP000008827"/>
    </source>
</evidence>
<accession>A0A0R0I6S1</accession>
<dbReference type="Gramene" id="KRH38058">
    <property type="protein sequence ID" value="KRH38058"/>
    <property type="gene ID" value="GLYMA_09G107800"/>
</dbReference>
<evidence type="ECO:0000313" key="2">
    <source>
        <dbReference type="EnsemblPlants" id="KRH38058"/>
    </source>
</evidence>
<reference evidence="2" key="2">
    <citation type="submission" date="2018-02" db="UniProtKB">
        <authorList>
            <consortium name="EnsemblPlants"/>
        </authorList>
    </citation>
    <scope>IDENTIFICATION</scope>
    <source>
        <strain evidence="2">Williams 82</strain>
    </source>
</reference>
<gene>
    <name evidence="1" type="ORF">GLYMA_09G107800</name>
</gene>
<dbReference type="Proteomes" id="UP000008827">
    <property type="component" value="Chromosome 9"/>
</dbReference>
<dbReference type="InParanoid" id="A0A0R0I6S1"/>
<dbReference type="PaxDb" id="3847-GLYMA09G16210.1"/>
<protein>
    <submittedName>
        <fullName evidence="1 2">Uncharacterized protein</fullName>
    </submittedName>
</protein>
<evidence type="ECO:0000313" key="1">
    <source>
        <dbReference type="EMBL" id="KRH38058.1"/>
    </source>
</evidence>
<name>A0A0R0I6S1_SOYBN</name>
<reference evidence="1 2" key="1">
    <citation type="journal article" date="2010" name="Nature">
        <title>Genome sequence of the palaeopolyploid soybean.</title>
        <authorList>
            <person name="Schmutz J."/>
            <person name="Cannon S.B."/>
            <person name="Schlueter J."/>
            <person name="Ma J."/>
            <person name="Mitros T."/>
            <person name="Nelson W."/>
            <person name="Hyten D.L."/>
            <person name="Song Q."/>
            <person name="Thelen J.J."/>
            <person name="Cheng J."/>
            <person name="Xu D."/>
            <person name="Hellsten U."/>
            <person name="May G.D."/>
            <person name="Yu Y."/>
            <person name="Sakurai T."/>
            <person name="Umezawa T."/>
            <person name="Bhattacharyya M.K."/>
            <person name="Sandhu D."/>
            <person name="Valliyodan B."/>
            <person name="Lindquist E."/>
            <person name="Peto M."/>
            <person name="Grant D."/>
            <person name="Shu S."/>
            <person name="Goodstein D."/>
            <person name="Barry K."/>
            <person name="Futrell-Griggs M."/>
            <person name="Abernathy B."/>
            <person name="Du J."/>
            <person name="Tian Z."/>
            <person name="Zhu L."/>
            <person name="Gill N."/>
            <person name="Joshi T."/>
            <person name="Libault M."/>
            <person name="Sethuraman A."/>
            <person name="Zhang X.-C."/>
            <person name="Shinozaki K."/>
            <person name="Nguyen H.T."/>
            <person name="Wing R.A."/>
            <person name="Cregan P."/>
            <person name="Specht J."/>
            <person name="Grimwood J."/>
            <person name="Rokhsar D."/>
            <person name="Stacey G."/>
            <person name="Shoemaker R.C."/>
            <person name="Jackson S.A."/>
        </authorList>
    </citation>
    <scope>NUCLEOTIDE SEQUENCE</scope>
    <source>
        <strain evidence="2">cv. Williams 82</strain>
        <tissue evidence="1">Callus</tissue>
    </source>
</reference>
<dbReference type="AlphaFoldDB" id="A0A0R0I6S1"/>
<dbReference type="EnsemblPlants" id="KRH38058">
    <property type="protein sequence ID" value="KRH38058"/>
    <property type="gene ID" value="GLYMA_09G107800"/>
</dbReference>
<dbReference type="EMBL" id="CM000842">
    <property type="protein sequence ID" value="KRH38058.1"/>
    <property type="molecule type" value="Genomic_DNA"/>
</dbReference>
<keyword evidence="3" id="KW-1185">Reference proteome</keyword>
<organism evidence="1">
    <name type="scientific">Glycine max</name>
    <name type="common">Soybean</name>
    <name type="synonym">Glycine hispida</name>
    <dbReference type="NCBI Taxonomy" id="3847"/>
    <lineage>
        <taxon>Eukaryota</taxon>
        <taxon>Viridiplantae</taxon>
        <taxon>Streptophyta</taxon>
        <taxon>Embryophyta</taxon>
        <taxon>Tracheophyta</taxon>
        <taxon>Spermatophyta</taxon>
        <taxon>Magnoliopsida</taxon>
        <taxon>eudicotyledons</taxon>
        <taxon>Gunneridae</taxon>
        <taxon>Pentapetalae</taxon>
        <taxon>rosids</taxon>
        <taxon>fabids</taxon>
        <taxon>Fabales</taxon>
        <taxon>Fabaceae</taxon>
        <taxon>Papilionoideae</taxon>
        <taxon>50 kb inversion clade</taxon>
        <taxon>NPAAA clade</taxon>
        <taxon>indigoferoid/millettioid clade</taxon>
        <taxon>Phaseoleae</taxon>
        <taxon>Glycine</taxon>
        <taxon>Glycine subgen. Soja</taxon>
    </lineage>
</organism>
<sequence>MHSITYNQDLVNPTLLVGWVELKYFYGLTRNHLVTMTHFGQSVFFLTISKGALNQKLILNDTPCTTKFLTQSLLKSY</sequence>
<proteinExistence type="predicted"/>